<keyword evidence="3" id="KW-1185">Reference proteome</keyword>
<dbReference type="EMBL" id="SDRB02006724">
    <property type="protein sequence ID" value="THG12213.1"/>
    <property type="molecule type" value="Genomic_DNA"/>
</dbReference>
<accession>A0A4S4E821</accession>
<organism evidence="2 3">
    <name type="scientific">Camellia sinensis var. sinensis</name>
    <name type="common">China tea</name>
    <dbReference type="NCBI Taxonomy" id="542762"/>
    <lineage>
        <taxon>Eukaryota</taxon>
        <taxon>Viridiplantae</taxon>
        <taxon>Streptophyta</taxon>
        <taxon>Embryophyta</taxon>
        <taxon>Tracheophyta</taxon>
        <taxon>Spermatophyta</taxon>
        <taxon>Magnoliopsida</taxon>
        <taxon>eudicotyledons</taxon>
        <taxon>Gunneridae</taxon>
        <taxon>Pentapetalae</taxon>
        <taxon>asterids</taxon>
        <taxon>Ericales</taxon>
        <taxon>Theaceae</taxon>
        <taxon>Camellia</taxon>
    </lineage>
</organism>
<comment type="caution">
    <text evidence="2">The sequence shown here is derived from an EMBL/GenBank/DDBJ whole genome shotgun (WGS) entry which is preliminary data.</text>
</comment>
<dbReference type="Proteomes" id="UP000306102">
    <property type="component" value="Unassembled WGS sequence"/>
</dbReference>
<dbReference type="AlphaFoldDB" id="A0A4S4E821"/>
<dbReference type="InterPro" id="IPR025124">
    <property type="entry name" value="Gag1-like_clamp"/>
</dbReference>
<evidence type="ECO:0000259" key="1">
    <source>
        <dbReference type="Pfam" id="PF13259"/>
    </source>
</evidence>
<sequence length="198" mass="22280">MSAAMAAIVATTDRRKEEKRGNPLYLRCHLQVICNFPIYLHNGSLMEGTHFMQSNSCIQDLAAFQVSIPCNTTCPVSMEGNTGNFLSNEKQSLEVSTSDNEVKMPTENSGSTSVFVNHGKSSALFSAIAWQQNRKEWIGDQSQRSKRIQKDPIISWSTTYEDLLSTYEPFSEPIPLTELVDFLVDIWLDDGLYDLDNQ</sequence>
<protein>
    <recommendedName>
        <fullName evidence="1">Gag1-like clamp domain-containing protein</fullName>
    </recommendedName>
</protein>
<proteinExistence type="predicted"/>
<name>A0A4S4E821_CAMSN</name>
<dbReference type="Pfam" id="PF13259">
    <property type="entry name" value="clamp_Gag1-like"/>
    <property type="match status" value="1"/>
</dbReference>
<dbReference type="PANTHER" id="PTHR33373:SF28">
    <property type="entry name" value="OS07G0479600 PROTEIN"/>
    <property type="match status" value="1"/>
</dbReference>
<evidence type="ECO:0000313" key="3">
    <source>
        <dbReference type="Proteomes" id="UP000306102"/>
    </source>
</evidence>
<evidence type="ECO:0000313" key="2">
    <source>
        <dbReference type="EMBL" id="THG12213.1"/>
    </source>
</evidence>
<reference evidence="2 3" key="1">
    <citation type="journal article" date="2018" name="Proc. Natl. Acad. Sci. U.S.A.">
        <title>Draft genome sequence of Camellia sinensis var. sinensis provides insights into the evolution of the tea genome and tea quality.</title>
        <authorList>
            <person name="Wei C."/>
            <person name="Yang H."/>
            <person name="Wang S."/>
            <person name="Zhao J."/>
            <person name="Liu C."/>
            <person name="Gao L."/>
            <person name="Xia E."/>
            <person name="Lu Y."/>
            <person name="Tai Y."/>
            <person name="She G."/>
            <person name="Sun J."/>
            <person name="Cao H."/>
            <person name="Tong W."/>
            <person name="Gao Q."/>
            <person name="Li Y."/>
            <person name="Deng W."/>
            <person name="Jiang X."/>
            <person name="Wang W."/>
            <person name="Chen Q."/>
            <person name="Zhang S."/>
            <person name="Li H."/>
            <person name="Wu J."/>
            <person name="Wang P."/>
            <person name="Li P."/>
            <person name="Shi C."/>
            <person name="Zheng F."/>
            <person name="Jian J."/>
            <person name="Huang B."/>
            <person name="Shan D."/>
            <person name="Shi M."/>
            <person name="Fang C."/>
            <person name="Yue Y."/>
            <person name="Li F."/>
            <person name="Li D."/>
            <person name="Wei S."/>
            <person name="Han B."/>
            <person name="Jiang C."/>
            <person name="Yin Y."/>
            <person name="Xia T."/>
            <person name="Zhang Z."/>
            <person name="Bennetzen J.L."/>
            <person name="Zhao S."/>
            <person name="Wan X."/>
        </authorList>
    </citation>
    <scope>NUCLEOTIDE SEQUENCE [LARGE SCALE GENOMIC DNA]</scope>
    <source>
        <strain evidence="3">cv. Shuchazao</strain>
        <tissue evidence="2">Leaf</tissue>
    </source>
</reference>
<feature type="domain" description="Gag1-like clamp" evidence="1">
    <location>
        <begin position="154"/>
        <end position="194"/>
    </location>
</feature>
<dbReference type="PANTHER" id="PTHR33373">
    <property type="entry name" value="OS07G0479600 PROTEIN"/>
    <property type="match status" value="1"/>
</dbReference>
<gene>
    <name evidence="2" type="ORF">TEA_017337</name>
</gene>